<feature type="non-terminal residue" evidence="1">
    <location>
        <position position="28"/>
    </location>
</feature>
<name>A0A392UQJ1_9FABA</name>
<comment type="caution">
    <text evidence="1">The sequence shown here is derived from an EMBL/GenBank/DDBJ whole genome shotgun (WGS) entry which is preliminary data.</text>
</comment>
<dbReference type="AlphaFoldDB" id="A0A392UQJ1"/>
<sequence length="28" mass="2914">RLAAVAEVAVVAADEYADKQVDVDPADL</sequence>
<protein>
    <submittedName>
        <fullName evidence="1">Uncharacterized protein</fullName>
    </submittedName>
</protein>
<organism evidence="1 2">
    <name type="scientific">Trifolium medium</name>
    <dbReference type="NCBI Taxonomy" id="97028"/>
    <lineage>
        <taxon>Eukaryota</taxon>
        <taxon>Viridiplantae</taxon>
        <taxon>Streptophyta</taxon>
        <taxon>Embryophyta</taxon>
        <taxon>Tracheophyta</taxon>
        <taxon>Spermatophyta</taxon>
        <taxon>Magnoliopsida</taxon>
        <taxon>eudicotyledons</taxon>
        <taxon>Gunneridae</taxon>
        <taxon>Pentapetalae</taxon>
        <taxon>rosids</taxon>
        <taxon>fabids</taxon>
        <taxon>Fabales</taxon>
        <taxon>Fabaceae</taxon>
        <taxon>Papilionoideae</taxon>
        <taxon>50 kb inversion clade</taxon>
        <taxon>NPAAA clade</taxon>
        <taxon>Hologalegina</taxon>
        <taxon>IRL clade</taxon>
        <taxon>Trifolieae</taxon>
        <taxon>Trifolium</taxon>
    </lineage>
</organism>
<evidence type="ECO:0000313" key="1">
    <source>
        <dbReference type="EMBL" id="MCI75929.1"/>
    </source>
</evidence>
<evidence type="ECO:0000313" key="2">
    <source>
        <dbReference type="Proteomes" id="UP000265520"/>
    </source>
</evidence>
<keyword evidence="2" id="KW-1185">Reference proteome</keyword>
<proteinExistence type="predicted"/>
<dbReference type="EMBL" id="LXQA010894286">
    <property type="protein sequence ID" value="MCI75929.1"/>
    <property type="molecule type" value="Genomic_DNA"/>
</dbReference>
<accession>A0A392UQJ1</accession>
<feature type="non-terminal residue" evidence="1">
    <location>
        <position position="1"/>
    </location>
</feature>
<dbReference type="Proteomes" id="UP000265520">
    <property type="component" value="Unassembled WGS sequence"/>
</dbReference>
<reference evidence="1 2" key="1">
    <citation type="journal article" date="2018" name="Front. Plant Sci.">
        <title>Red Clover (Trifolium pratense) and Zigzag Clover (T. medium) - A Picture of Genomic Similarities and Differences.</title>
        <authorList>
            <person name="Dluhosova J."/>
            <person name="Istvanek J."/>
            <person name="Nedelnik J."/>
            <person name="Repkova J."/>
        </authorList>
    </citation>
    <scope>NUCLEOTIDE SEQUENCE [LARGE SCALE GENOMIC DNA]</scope>
    <source>
        <strain evidence="2">cv. 10/8</strain>
        <tissue evidence="1">Leaf</tissue>
    </source>
</reference>